<organism evidence="1 2">
    <name type="scientific">Sodiomyces alkalinus (strain CBS 110278 / VKM F-3762 / F11)</name>
    <name type="common">Alkaliphilic filamentous fungus</name>
    <dbReference type="NCBI Taxonomy" id="1314773"/>
    <lineage>
        <taxon>Eukaryota</taxon>
        <taxon>Fungi</taxon>
        <taxon>Dikarya</taxon>
        <taxon>Ascomycota</taxon>
        <taxon>Pezizomycotina</taxon>
        <taxon>Sordariomycetes</taxon>
        <taxon>Hypocreomycetidae</taxon>
        <taxon>Glomerellales</taxon>
        <taxon>Plectosphaerellaceae</taxon>
        <taxon>Sodiomyces</taxon>
    </lineage>
</organism>
<dbReference type="AlphaFoldDB" id="A0A3N2PLW1"/>
<accession>A0A3N2PLW1</accession>
<evidence type="ECO:0000313" key="2">
    <source>
        <dbReference type="Proteomes" id="UP000272025"/>
    </source>
</evidence>
<dbReference type="Proteomes" id="UP000272025">
    <property type="component" value="Unassembled WGS sequence"/>
</dbReference>
<dbReference type="RefSeq" id="XP_028463319.1">
    <property type="nucleotide sequence ID" value="XM_028614547.1"/>
</dbReference>
<evidence type="ECO:0000313" key="1">
    <source>
        <dbReference type="EMBL" id="ROT35513.1"/>
    </source>
</evidence>
<protein>
    <submittedName>
        <fullName evidence="1">Uncharacterized protein</fullName>
    </submittedName>
</protein>
<dbReference type="GeneID" id="39583025"/>
<sequence length="358" mass="40286">MASVSRPSRDNRLSTIRWFESRSTKTNDERDAPKEAILCVDVCPEALTEDKIWFARRLVVMNVDLSFLDVSRLSDFHRPRKRQNGGGWLVVAEKNRNDNASRQHDNSALCPLIPLGEPVQFLSSVVVLGNANPQSEVLKGQGRWGFYLPPATCLGALPRKLFPLQVFHSEVILLSTTIIITITHFTLATQTLAQRSDQKESRSTLLLAQAPKEENKFNFSRYTITMTAMSISHHELKSNQPQNTSRDSVSVKDIQHPAIKLSLLVVETTGPSTLVPFRLHDPLFAFQHTRAHEPSNILRCHLSRFTFPDACVFITNTKSWEQSPLPTIFLLPLYPPLHLVSTGGCIERLSGEQDHSCT</sequence>
<name>A0A3N2PLW1_SODAK</name>
<keyword evidence="2" id="KW-1185">Reference proteome</keyword>
<dbReference type="EMBL" id="ML119061">
    <property type="protein sequence ID" value="ROT35513.1"/>
    <property type="molecule type" value="Genomic_DNA"/>
</dbReference>
<proteinExistence type="predicted"/>
<gene>
    <name evidence="1" type="ORF">SODALDRAFT_363350</name>
</gene>
<reference evidence="1 2" key="1">
    <citation type="journal article" date="2018" name="Mol. Ecol.">
        <title>The obligate alkalophilic soda-lake fungus Sodiomyces alkalinus has shifted to a protein diet.</title>
        <authorList>
            <person name="Grum-Grzhimaylo A.A."/>
            <person name="Falkoski D.L."/>
            <person name="van den Heuvel J."/>
            <person name="Valero-Jimenez C.A."/>
            <person name="Min B."/>
            <person name="Choi I.G."/>
            <person name="Lipzen A."/>
            <person name="Daum C.G."/>
            <person name="Aanen D.K."/>
            <person name="Tsang A."/>
            <person name="Henrissat B."/>
            <person name="Bilanenko E.N."/>
            <person name="de Vries R.P."/>
            <person name="van Kan J.A.L."/>
            <person name="Grigoriev I.V."/>
            <person name="Debets A.J.M."/>
        </authorList>
    </citation>
    <scope>NUCLEOTIDE SEQUENCE [LARGE SCALE GENOMIC DNA]</scope>
    <source>
        <strain evidence="1 2">F11</strain>
    </source>
</reference>